<accession>A0A922ICT2</accession>
<evidence type="ECO:0000313" key="2">
    <source>
        <dbReference type="EMBL" id="KAH9526323.1"/>
    </source>
</evidence>
<reference evidence="2" key="2">
    <citation type="journal article" date="2022" name="Res Sq">
        <title>Comparative Genomics Reveals Insights into the Divergent Evolution of Astigmatic Mites and Household Pest Adaptations.</title>
        <authorList>
            <person name="Xiong Q."/>
            <person name="Wan A.T.-Y."/>
            <person name="Liu X.-Y."/>
            <person name="Fung C.S.-H."/>
            <person name="Xiao X."/>
            <person name="Malainual N."/>
            <person name="Hou J."/>
            <person name="Wang L."/>
            <person name="Wang M."/>
            <person name="Yang K."/>
            <person name="Cui Y."/>
            <person name="Leung E."/>
            <person name="Nong W."/>
            <person name="Shin S.-K."/>
            <person name="Au S."/>
            <person name="Jeong K.Y."/>
            <person name="Chew F.T."/>
            <person name="Hui J."/>
            <person name="Leung T.F."/>
            <person name="Tungtrongchitr A."/>
            <person name="Zhong N."/>
            <person name="Liu Z."/>
            <person name="Tsui S."/>
        </authorList>
    </citation>
    <scope>NUCLEOTIDE SEQUENCE</scope>
    <source>
        <strain evidence="2">Derf</strain>
        <tissue evidence="2">Whole organism</tissue>
    </source>
</reference>
<dbReference type="EMBL" id="ASGP02000001">
    <property type="protein sequence ID" value="KAH9526323.1"/>
    <property type="molecule type" value="Genomic_DNA"/>
</dbReference>
<proteinExistence type="predicted"/>
<gene>
    <name evidence="2" type="ORF">DERF_000421</name>
</gene>
<keyword evidence="1" id="KW-1133">Transmembrane helix</keyword>
<evidence type="ECO:0000256" key="1">
    <source>
        <dbReference type="SAM" id="Phobius"/>
    </source>
</evidence>
<keyword evidence="1" id="KW-0472">Membrane</keyword>
<name>A0A922ICT2_DERFA</name>
<protein>
    <submittedName>
        <fullName evidence="2">Uncharacterized protein</fullName>
    </submittedName>
</protein>
<dbReference type="Proteomes" id="UP000790347">
    <property type="component" value="Unassembled WGS sequence"/>
</dbReference>
<organism evidence="2 3">
    <name type="scientific">Dermatophagoides farinae</name>
    <name type="common">American house dust mite</name>
    <dbReference type="NCBI Taxonomy" id="6954"/>
    <lineage>
        <taxon>Eukaryota</taxon>
        <taxon>Metazoa</taxon>
        <taxon>Ecdysozoa</taxon>
        <taxon>Arthropoda</taxon>
        <taxon>Chelicerata</taxon>
        <taxon>Arachnida</taxon>
        <taxon>Acari</taxon>
        <taxon>Acariformes</taxon>
        <taxon>Sarcoptiformes</taxon>
        <taxon>Astigmata</taxon>
        <taxon>Psoroptidia</taxon>
        <taxon>Analgoidea</taxon>
        <taxon>Pyroglyphidae</taxon>
        <taxon>Dermatophagoidinae</taxon>
        <taxon>Dermatophagoides</taxon>
    </lineage>
</organism>
<evidence type="ECO:0000313" key="3">
    <source>
        <dbReference type="Proteomes" id="UP000790347"/>
    </source>
</evidence>
<keyword evidence="1" id="KW-0812">Transmembrane</keyword>
<reference evidence="2" key="1">
    <citation type="submission" date="2013-05" db="EMBL/GenBank/DDBJ databases">
        <authorList>
            <person name="Yim A.K.Y."/>
            <person name="Chan T.F."/>
            <person name="Ji K.M."/>
            <person name="Liu X.Y."/>
            <person name="Zhou J.W."/>
            <person name="Li R.Q."/>
            <person name="Yang K.Y."/>
            <person name="Li J."/>
            <person name="Li M."/>
            <person name="Law P.T.W."/>
            <person name="Wu Y.L."/>
            <person name="Cai Z.L."/>
            <person name="Qin H."/>
            <person name="Bao Y."/>
            <person name="Leung R.K.K."/>
            <person name="Ng P.K.S."/>
            <person name="Zou J."/>
            <person name="Zhong X.J."/>
            <person name="Ran P.X."/>
            <person name="Zhong N.S."/>
            <person name="Liu Z.G."/>
            <person name="Tsui S.K.W."/>
        </authorList>
    </citation>
    <scope>NUCLEOTIDE SEQUENCE</scope>
    <source>
        <strain evidence="2">Derf</strain>
        <tissue evidence="2">Whole organism</tissue>
    </source>
</reference>
<feature type="transmembrane region" description="Helical" evidence="1">
    <location>
        <begin position="12"/>
        <end position="35"/>
    </location>
</feature>
<dbReference type="AlphaFoldDB" id="A0A922ICT2"/>
<sequence length="51" mass="5875">MAPKRHHHKLQMVALESTGFHCKWFSVILLLAGLLSESIGPNNRTKLLYTW</sequence>
<keyword evidence="3" id="KW-1185">Reference proteome</keyword>
<comment type="caution">
    <text evidence="2">The sequence shown here is derived from an EMBL/GenBank/DDBJ whole genome shotgun (WGS) entry which is preliminary data.</text>
</comment>